<dbReference type="PANTHER" id="PTHR23113:SF224">
    <property type="entry name" value="RAP GUANINE NUCLEOTIDE EXCHANGE FACTOR 1"/>
    <property type="match status" value="1"/>
</dbReference>
<dbReference type="Gene3D" id="1.10.840.10">
    <property type="entry name" value="Ras guanine-nucleotide exchange factors catalytic domain"/>
    <property type="match status" value="1"/>
</dbReference>
<dbReference type="InterPro" id="IPR023578">
    <property type="entry name" value="Ras_GEF_dom_sf"/>
</dbReference>
<feature type="region of interest" description="Disordered" evidence="3">
    <location>
        <begin position="1043"/>
        <end position="1071"/>
    </location>
</feature>
<feature type="compositionally biased region" description="Basic and acidic residues" evidence="3">
    <location>
        <begin position="608"/>
        <end position="625"/>
    </location>
</feature>
<protein>
    <recommendedName>
        <fullName evidence="8">Rap guanine nucleotide exchange factor 1</fullName>
    </recommendedName>
</protein>
<evidence type="ECO:0000313" key="7">
    <source>
        <dbReference type="Proteomes" id="UP000230066"/>
    </source>
</evidence>
<organism evidence="6 7">
    <name type="scientific">Fasciola hepatica</name>
    <name type="common">Liver fluke</name>
    <dbReference type="NCBI Taxonomy" id="6192"/>
    <lineage>
        <taxon>Eukaryota</taxon>
        <taxon>Metazoa</taxon>
        <taxon>Spiralia</taxon>
        <taxon>Lophotrochozoa</taxon>
        <taxon>Platyhelminthes</taxon>
        <taxon>Trematoda</taxon>
        <taxon>Digenea</taxon>
        <taxon>Plagiorchiida</taxon>
        <taxon>Echinostomata</taxon>
        <taxon>Echinostomatoidea</taxon>
        <taxon>Fasciolidae</taxon>
        <taxon>Fasciola</taxon>
    </lineage>
</organism>
<evidence type="ECO:0000313" key="6">
    <source>
        <dbReference type="EMBL" id="THD28107.1"/>
    </source>
</evidence>
<feature type="compositionally biased region" description="Low complexity" evidence="3">
    <location>
        <begin position="788"/>
        <end position="797"/>
    </location>
</feature>
<dbReference type="GO" id="GO:0005085">
    <property type="term" value="F:guanyl-nucleotide exchange factor activity"/>
    <property type="evidence" value="ECO:0007669"/>
    <property type="project" value="UniProtKB-KW"/>
</dbReference>
<feature type="domain" description="N-terminal Ras-GEF" evidence="5">
    <location>
        <begin position="899"/>
        <end position="1039"/>
    </location>
</feature>
<feature type="domain" description="Ras-GEF" evidence="4">
    <location>
        <begin position="1201"/>
        <end position="1430"/>
    </location>
</feature>
<dbReference type="SMART" id="SM00229">
    <property type="entry name" value="RasGEFN"/>
    <property type="match status" value="1"/>
</dbReference>
<feature type="region of interest" description="Disordered" evidence="3">
    <location>
        <begin position="395"/>
        <end position="420"/>
    </location>
</feature>
<dbReference type="Proteomes" id="UP000230066">
    <property type="component" value="Unassembled WGS sequence"/>
</dbReference>
<dbReference type="EMBL" id="JXXN02000235">
    <property type="protein sequence ID" value="THD28107.1"/>
    <property type="molecule type" value="Genomic_DNA"/>
</dbReference>
<feature type="region of interest" description="Disordered" evidence="3">
    <location>
        <begin position="224"/>
        <end position="243"/>
    </location>
</feature>
<feature type="region of interest" description="Disordered" evidence="3">
    <location>
        <begin position="598"/>
        <end position="637"/>
    </location>
</feature>
<dbReference type="InterPro" id="IPR001895">
    <property type="entry name" value="RASGEF_cat_dom"/>
</dbReference>
<evidence type="ECO:0008006" key="8">
    <source>
        <dbReference type="Google" id="ProtNLM"/>
    </source>
</evidence>
<keyword evidence="1 2" id="KW-0344">Guanine-nucleotide releasing factor</keyword>
<sequence length="1442" mass="159599">PPLDFTQIHSKLLLELAYTASLVRQDIRPDNREHLVNQLLECARLIRVRVASGAACIQPIVQAPGSTSPVVAFSPGNRVALDKLSRFYEAYVAFVDWIDELSVVQLQIPINDVHEISPEVGSTRYPNSAVSGRGHRLFAQLKNTSLAVFDSLKAHGFTKPIDPGLLESLVHRSIHFQDCHPNGTSSQSPVSHQKSGKPSCYTIMTDADRALLAKLWSTLDAALSTQQTPPPKPPLPGTMSDQPPQFLVGSVDCCTRSLPTKSVDDTEFAAYLKLLAATVQLDRQAMFDGSFESNKASRPPIPPGFMRQSSVDLNDPDRLDFPLVDASDVSDSDSQPISLSASHRSSSTSWLPSGRVSKVPEDMSRTKYDFNMPGRESETDFSSTDAPVRLESFRTGRTDSYGDSRSCSRQQPPHCSPFSSSSPVEWSISCPHNPANPLDDHNMQEDIAVMAMHLQRAQSKSGLEPLGVDESVRGRLFLSTVHGDPDSELIATQDSNQPVYFSEVKADTENDSELIEADGKRYRRHFQRHIMIERHKVKQLVVAPSLPDGSGPDWSRAVLTVNQCSCSNPATHSHGNPATVESGSESLSCRESGILSDSITSDGLNGSVEDHRCPGHRTVSNDRKASSSLTQSPSQLADVDLSDDLDWDSDEPEALAAAEVDVHTATPPPKPPLPLVLRQGKRPLTSYMFRFGSSQYDDPDRDRRLSSQLFDLFRTNWHKQETALGPHERTKTISYVEHYTQHNAVGELVKRSTCVQHTCTVRMLGGLEGLRAKFGLSDVSSGERSESHTSSSSNSPSPVAPGYEELLTLNASSPQSELPRFSFSDVSEIPSFTDVVAPESHTLSARLPSSTEDQSIPGDGAMNDWTALDLINSCVAGSDILGLVKADEYLIWSDANHDTEIAVQAGCVDALIVYLTSSGKLMPSFFLFFETFLFTYRAFLTPEDLIERLIRRYMLFRTPKEETTDDPDASITSGSHKLPVRSKVCISTASTLVTVVSRLKEDITDAIRERLTQFCQLLALDNKVSLSHLLTASMAKQLCDPRRLSVSSSNPDCSRPSPSRTHSAEQVESDELSLNSLVLDEHLRRDGPSEPSLTEDSHEVSRCINPLVQDIPLLTSLSKSTNLDVRNADPNHLQPACGDSSTSIGSLVVSTEAEGRFVLTPPRPSLGSGLAGTVPRGIRRKSASPAPCSSNSQAQSVLSFGPLELAEQLTYLDAKKYYQIKISELLDITSLERGKAPSVADCALHFSSVCNWATFQMLVTASTERDKLANRFLDVMECLHKLQNFSSYLSILCAFMLVPENLFSRKTRGRLSRVKPYMQPPYFSEYRRELEAAKPPLIPYLGLMMQHLIMLAQAHPLWLEKVPEKLISLHQESHGRIVNFWRCWKHFLIIHFIVKQENMDSEKGRYHIKPNQRILSFLNDFKDSLPEADLRRLANRMRREAT</sequence>
<dbReference type="Gene3D" id="1.20.870.10">
    <property type="entry name" value="Son of sevenless (SoS) protein Chain: S domain 1"/>
    <property type="match status" value="1"/>
</dbReference>
<feature type="compositionally biased region" description="Low complexity" evidence="3">
    <location>
        <begin position="324"/>
        <end position="349"/>
    </location>
</feature>
<reference evidence="6" key="1">
    <citation type="submission" date="2019-03" db="EMBL/GenBank/DDBJ databases">
        <title>Improved annotation for the trematode Fasciola hepatica.</title>
        <authorList>
            <person name="Choi Y.-J."/>
            <person name="Martin J."/>
            <person name="Mitreva M."/>
        </authorList>
    </citation>
    <scope>NUCLEOTIDE SEQUENCE [LARGE SCALE GENOMIC DNA]</scope>
</reference>
<dbReference type="Pfam" id="PF00618">
    <property type="entry name" value="RasGEF_N"/>
    <property type="match status" value="1"/>
</dbReference>
<dbReference type="PROSITE" id="PS50212">
    <property type="entry name" value="RASGEF_NTER"/>
    <property type="match status" value="1"/>
</dbReference>
<dbReference type="InterPro" id="IPR008937">
    <property type="entry name" value="Ras-like_GEF"/>
</dbReference>
<comment type="caution">
    <text evidence="6">The sequence shown here is derived from an EMBL/GenBank/DDBJ whole genome shotgun (WGS) entry which is preliminary data.</text>
</comment>
<proteinExistence type="predicted"/>
<evidence type="ECO:0000256" key="2">
    <source>
        <dbReference type="PROSITE-ProRule" id="PRU00168"/>
    </source>
</evidence>
<feature type="compositionally biased region" description="Polar residues" evidence="3">
    <location>
        <begin position="1045"/>
        <end position="1071"/>
    </location>
</feature>
<dbReference type="InterPro" id="IPR036964">
    <property type="entry name" value="RASGEF_cat_dom_sf"/>
</dbReference>
<evidence type="ECO:0000256" key="1">
    <source>
        <dbReference type="ARBA" id="ARBA00022658"/>
    </source>
</evidence>
<evidence type="ECO:0000256" key="3">
    <source>
        <dbReference type="SAM" id="MobiDB-lite"/>
    </source>
</evidence>
<keyword evidence="7" id="KW-1185">Reference proteome</keyword>
<dbReference type="SUPFAM" id="SSF48366">
    <property type="entry name" value="Ras GEF"/>
    <property type="match status" value="1"/>
</dbReference>
<feature type="region of interest" description="Disordered" evidence="3">
    <location>
        <begin position="291"/>
        <end position="358"/>
    </location>
</feature>
<accession>A0A4E0RZG7</accession>
<dbReference type="Pfam" id="PF00617">
    <property type="entry name" value="RasGEF"/>
    <property type="match status" value="1"/>
</dbReference>
<dbReference type="InterPro" id="IPR000651">
    <property type="entry name" value="Ras-like_Gua-exchang_fac_N"/>
</dbReference>
<dbReference type="SMART" id="SM00147">
    <property type="entry name" value="RasGEF"/>
    <property type="match status" value="1"/>
</dbReference>
<gene>
    <name evidence="6" type="ORF">D915_001109</name>
</gene>
<name>A0A4E0RZG7_FASHE</name>
<dbReference type="GO" id="GO:0007265">
    <property type="term" value="P:Ras protein signal transduction"/>
    <property type="evidence" value="ECO:0007669"/>
    <property type="project" value="TreeGrafter"/>
</dbReference>
<dbReference type="GO" id="GO:0005886">
    <property type="term" value="C:plasma membrane"/>
    <property type="evidence" value="ECO:0007669"/>
    <property type="project" value="TreeGrafter"/>
</dbReference>
<feature type="region of interest" description="Disordered" evidence="3">
    <location>
        <begin position="778"/>
        <end position="802"/>
    </location>
</feature>
<dbReference type="PANTHER" id="PTHR23113">
    <property type="entry name" value="GUANINE NUCLEOTIDE EXCHANGE FACTOR"/>
    <property type="match status" value="1"/>
</dbReference>
<dbReference type="PROSITE" id="PS50009">
    <property type="entry name" value="RASGEF_CAT"/>
    <property type="match status" value="1"/>
</dbReference>
<feature type="non-terminal residue" evidence="6">
    <location>
        <position position="1"/>
    </location>
</feature>
<evidence type="ECO:0000259" key="4">
    <source>
        <dbReference type="PROSITE" id="PS50009"/>
    </source>
</evidence>
<evidence type="ECO:0000259" key="5">
    <source>
        <dbReference type="PROSITE" id="PS50212"/>
    </source>
</evidence>